<evidence type="ECO:0000313" key="12">
    <source>
        <dbReference type="Proteomes" id="UP000012092"/>
    </source>
</evidence>
<evidence type="ECO:0000256" key="8">
    <source>
        <dbReference type="ARBA" id="ARBA00022989"/>
    </source>
</evidence>
<dbReference type="GO" id="GO:0071978">
    <property type="term" value="P:bacterial-type flagellum-dependent swarming motility"/>
    <property type="evidence" value="ECO:0007669"/>
    <property type="project" value="TreeGrafter"/>
</dbReference>
<accession>M6RS94</accession>
<name>M6RS94_LEPIR</name>
<organism evidence="11 12">
    <name type="scientific">Leptospira interrogans serovar Icterohaemorrhagiae str. Verdun HP</name>
    <dbReference type="NCBI Taxonomy" id="1049910"/>
    <lineage>
        <taxon>Bacteria</taxon>
        <taxon>Pseudomonadati</taxon>
        <taxon>Spirochaetota</taxon>
        <taxon>Spirochaetia</taxon>
        <taxon>Leptospirales</taxon>
        <taxon>Leptospiraceae</taxon>
        <taxon>Leptospira</taxon>
    </lineage>
</organism>
<protein>
    <recommendedName>
        <fullName evidence="10">Flagellar protein FliL</fullName>
    </recommendedName>
</protein>
<evidence type="ECO:0000256" key="10">
    <source>
        <dbReference type="RuleBase" id="RU364125"/>
    </source>
</evidence>
<dbReference type="Pfam" id="PF03748">
    <property type="entry name" value="FliL"/>
    <property type="match status" value="1"/>
</dbReference>
<keyword evidence="4 10" id="KW-1003">Cell membrane</keyword>
<dbReference type="PANTHER" id="PTHR35091:SF2">
    <property type="entry name" value="FLAGELLAR PROTEIN FLIL"/>
    <property type="match status" value="1"/>
</dbReference>
<dbReference type="EMBL" id="AHNZ02000787">
    <property type="protein sequence ID" value="EMO03728.1"/>
    <property type="molecule type" value="Genomic_DNA"/>
</dbReference>
<dbReference type="GO" id="GO:0006935">
    <property type="term" value="P:chemotaxis"/>
    <property type="evidence" value="ECO:0007669"/>
    <property type="project" value="UniProtKB-KW"/>
</dbReference>
<evidence type="ECO:0000256" key="2">
    <source>
        <dbReference type="ARBA" id="ARBA00004162"/>
    </source>
</evidence>
<dbReference type="InterPro" id="IPR005503">
    <property type="entry name" value="FliL"/>
</dbReference>
<dbReference type="PANTHER" id="PTHR35091">
    <property type="entry name" value="FLAGELLAR PROTEIN FLIL"/>
    <property type="match status" value="1"/>
</dbReference>
<reference evidence="11 12" key="1">
    <citation type="submission" date="2013-01" db="EMBL/GenBank/DDBJ databases">
        <authorList>
            <person name="Harkins D.M."/>
            <person name="Durkin A.S."/>
            <person name="Brinkac L.M."/>
            <person name="Haft D.H."/>
            <person name="Selengut J.D."/>
            <person name="Sanka R."/>
            <person name="DePew J."/>
            <person name="Purushe J."/>
            <person name="Picardeau M."/>
            <person name="Werts C."/>
            <person name="Goarant C."/>
            <person name="Vinetz J.M."/>
            <person name="Sutton G.G."/>
            <person name="Nierman W.C."/>
            <person name="Fouts D.E."/>
        </authorList>
    </citation>
    <scope>NUCLEOTIDE SEQUENCE [LARGE SCALE GENOMIC DNA]</scope>
    <source>
        <strain evidence="11 12">Verdun HP</strain>
    </source>
</reference>
<evidence type="ECO:0000256" key="3">
    <source>
        <dbReference type="ARBA" id="ARBA00008281"/>
    </source>
</evidence>
<keyword evidence="11" id="KW-0966">Cell projection</keyword>
<evidence type="ECO:0000256" key="1">
    <source>
        <dbReference type="ARBA" id="ARBA00002254"/>
    </source>
</evidence>
<dbReference type="AlphaFoldDB" id="M6RS94"/>
<keyword evidence="11" id="KW-0969">Cilium</keyword>
<evidence type="ECO:0000313" key="11">
    <source>
        <dbReference type="EMBL" id="EMO03728.1"/>
    </source>
</evidence>
<keyword evidence="11" id="KW-0282">Flagellum</keyword>
<keyword evidence="8 10" id="KW-1133">Transmembrane helix</keyword>
<dbReference type="GO" id="GO:0005886">
    <property type="term" value="C:plasma membrane"/>
    <property type="evidence" value="ECO:0007669"/>
    <property type="project" value="UniProtKB-SubCell"/>
</dbReference>
<evidence type="ECO:0000256" key="9">
    <source>
        <dbReference type="ARBA" id="ARBA00023136"/>
    </source>
</evidence>
<feature type="transmembrane region" description="Helical" evidence="10">
    <location>
        <begin position="28"/>
        <end position="50"/>
    </location>
</feature>
<evidence type="ECO:0000256" key="6">
    <source>
        <dbReference type="ARBA" id="ARBA00022692"/>
    </source>
</evidence>
<sequence>MGDAEIDEEEGGLPAAEGGGGTSPIIKWLLYVAGAIFGIIIVAVIAMIVAKETATKTFTQMKNVALVKPPPPLANYNFTEEFRINTSDKGEAHFVKMKLAFGIAKEDQTLSAELAERNAQMRDLINLIVGRKSKDELINIEDQLDLREEIKAQVNHILTEGKIQEVYFTEFIVNW</sequence>
<comment type="subcellular location">
    <subcellularLocation>
        <location evidence="2">Cell membrane</location>
        <topology evidence="2">Single-pass membrane protein</topology>
    </subcellularLocation>
</comment>
<evidence type="ECO:0000256" key="4">
    <source>
        <dbReference type="ARBA" id="ARBA00022475"/>
    </source>
</evidence>
<keyword evidence="5 10" id="KW-0145">Chemotaxis</keyword>
<keyword evidence="6 10" id="KW-0812">Transmembrane</keyword>
<comment type="caution">
    <text evidence="11">The sequence shown here is derived from an EMBL/GenBank/DDBJ whole genome shotgun (WGS) entry which is preliminary data.</text>
</comment>
<proteinExistence type="inferred from homology"/>
<keyword evidence="7 10" id="KW-0283">Flagellar rotation</keyword>
<dbReference type="Proteomes" id="UP000012092">
    <property type="component" value="Unassembled WGS sequence"/>
</dbReference>
<evidence type="ECO:0000256" key="7">
    <source>
        <dbReference type="ARBA" id="ARBA00022779"/>
    </source>
</evidence>
<keyword evidence="9 10" id="KW-0472">Membrane</keyword>
<comment type="similarity">
    <text evidence="3 10">Belongs to the FliL family.</text>
</comment>
<gene>
    <name evidence="11" type="primary">fliL</name>
    <name evidence="11" type="ORF">LEP1GSC116_2888</name>
</gene>
<evidence type="ECO:0000256" key="5">
    <source>
        <dbReference type="ARBA" id="ARBA00022500"/>
    </source>
</evidence>
<comment type="function">
    <text evidence="1 10">Controls the rotational direction of flagella during chemotaxis.</text>
</comment>
<dbReference type="GO" id="GO:0009425">
    <property type="term" value="C:bacterial-type flagellum basal body"/>
    <property type="evidence" value="ECO:0007669"/>
    <property type="project" value="InterPro"/>
</dbReference>